<dbReference type="OrthoDB" id="9815836at2"/>
<organism evidence="9 10">
    <name type="scientific">Paraburkholderia caballeronis</name>
    <dbReference type="NCBI Taxonomy" id="416943"/>
    <lineage>
        <taxon>Bacteria</taxon>
        <taxon>Pseudomonadati</taxon>
        <taxon>Pseudomonadota</taxon>
        <taxon>Betaproteobacteria</taxon>
        <taxon>Burkholderiales</taxon>
        <taxon>Burkholderiaceae</taxon>
        <taxon>Paraburkholderia</taxon>
    </lineage>
</organism>
<dbReference type="EMBL" id="FOAJ01000001">
    <property type="protein sequence ID" value="SEK27305.1"/>
    <property type="molecule type" value="Genomic_DNA"/>
</dbReference>
<feature type="active site" description="Nucleophile" evidence="5">
    <location>
        <position position="295"/>
    </location>
</feature>
<evidence type="ECO:0000259" key="8">
    <source>
        <dbReference type="PROSITE" id="PS51760"/>
    </source>
</evidence>
<feature type="signal peptide" evidence="7">
    <location>
        <begin position="1"/>
        <end position="24"/>
    </location>
</feature>
<keyword evidence="3 6" id="KW-0326">Glycosidase</keyword>
<sequence>MPTPRFRRRQICIAAALLPVTWVAGCASGGVAGGARPGDTPLAPAPRADVPALKTVMAAHFKVGAAVEPDALRQPADAALIAQQFSSLTAENKMKPGTIGIAEGRYNFGPADEIVAFAQANGIAMRGHTLVWHFQAGDWKEAPDWFFAGDRNAPGYRDQVAARLHRYVTDVVAHFRGKVYAWDVVNEVISDDPAYVYRQDSPWFKALGKDYIAIALRAARAADPDVKLYINDYNTDDPGKRARLLSVIRELQAQHVPIDGVGHQMHVNVAWPPLANIQQAFADVVALGLENQVTELDVSFYNDPGSCWSDAKTCLPDLGAPVPNHVQRAQALRYRELFDLFEREPSIRAVTFWGYTDGHTWLSTVPAKRTNQPLLFDADLKPKAAFWAIVEPAYQP</sequence>
<dbReference type="PROSITE" id="PS00591">
    <property type="entry name" value="GH10_1"/>
    <property type="match status" value="1"/>
</dbReference>
<evidence type="ECO:0000256" key="2">
    <source>
        <dbReference type="ARBA" id="ARBA00023277"/>
    </source>
</evidence>
<gene>
    <name evidence="9" type="ORF">SAMN05192542_101403</name>
</gene>
<keyword evidence="4 6" id="KW-0624">Polysaccharide degradation</keyword>
<dbReference type="STRING" id="416943.SAMN05445871_5841"/>
<keyword evidence="1 6" id="KW-0378">Hydrolase</keyword>
<dbReference type="RefSeq" id="WP_090552274.1">
    <property type="nucleotide sequence ID" value="NZ_FNSR01000003.1"/>
</dbReference>
<evidence type="ECO:0000256" key="7">
    <source>
        <dbReference type="SAM" id="SignalP"/>
    </source>
</evidence>
<dbReference type="SMART" id="SM00633">
    <property type="entry name" value="Glyco_10"/>
    <property type="match status" value="1"/>
</dbReference>
<evidence type="ECO:0000313" key="9">
    <source>
        <dbReference type="EMBL" id="SEK27305.1"/>
    </source>
</evidence>
<comment type="catalytic activity">
    <reaction evidence="6">
        <text>Endohydrolysis of (1-&gt;4)-beta-D-xylosidic linkages in xylans.</text>
        <dbReference type="EC" id="3.2.1.8"/>
    </reaction>
</comment>
<keyword evidence="2 6" id="KW-0119">Carbohydrate metabolism</keyword>
<evidence type="ECO:0000256" key="5">
    <source>
        <dbReference type="PROSITE-ProRule" id="PRU10061"/>
    </source>
</evidence>
<comment type="similarity">
    <text evidence="6">Belongs to the glycosyl hydrolase 10 (cellulase F) family.</text>
</comment>
<dbReference type="PROSITE" id="PS51257">
    <property type="entry name" value="PROKAR_LIPOPROTEIN"/>
    <property type="match status" value="1"/>
</dbReference>
<dbReference type="InterPro" id="IPR001000">
    <property type="entry name" value="GH10_dom"/>
</dbReference>
<dbReference type="Pfam" id="PF00331">
    <property type="entry name" value="Glyco_hydro_10"/>
    <property type="match status" value="1"/>
</dbReference>
<evidence type="ECO:0000256" key="3">
    <source>
        <dbReference type="ARBA" id="ARBA00023295"/>
    </source>
</evidence>
<evidence type="ECO:0000256" key="4">
    <source>
        <dbReference type="ARBA" id="ARBA00023326"/>
    </source>
</evidence>
<evidence type="ECO:0000313" key="10">
    <source>
        <dbReference type="Proteomes" id="UP000199120"/>
    </source>
</evidence>
<evidence type="ECO:0000256" key="6">
    <source>
        <dbReference type="RuleBase" id="RU361174"/>
    </source>
</evidence>
<dbReference type="EC" id="3.2.1.8" evidence="6"/>
<dbReference type="PRINTS" id="PR00134">
    <property type="entry name" value="GLHYDRLASE10"/>
</dbReference>
<keyword evidence="10" id="KW-1185">Reference proteome</keyword>
<dbReference type="PANTHER" id="PTHR31490">
    <property type="entry name" value="GLYCOSYL HYDROLASE"/>
    <property type="match status" value="1"/>
</dbReference>
<accession>A0A1H7FVA1</accession>
<dbReference type="InterPro" id="IPR044846">
    <property type="entry name" value="GH10"/>
</dbReference>
<dbReference type="SUPFAM" id="SSF51445">
    <property type="entry name" value="(Trans)glycosidases"/>
    <property type="match status" value="1"/>
</dbReference>
<keyword evidence="7" id="KW-0732">Signal</keyword>
<dbReference type="GO" id="GO:0045493">
    <property type="term" value="P:xylan catabolic process"/>
    <property type="evidence" value="ECO:0007669"/>
    <property type="project" value="UniProtKB-KW"/>
</dbReference>
<dbReference type="Gene3D" id="3.20.20.80">
    <property type="entry name" value="Glycosidases"/>
    <property type="match status" value="1"/>
</dbReference>
<protein>
    <recommendedName>
        <fullName evidence="6">Beta-xylanase</fullName>
        <ecNumber evidence="6">3.2.1.8</ecNumber>
    </recommendedName>
</protein>
<feature type="chain" id="PRO_5030028904" description="Beta-xylanase" evidence="7">
    <location>
        <begin position="25"/>
        <end position="396"/>
    </location>
</feature>
<proteinExistence type="inferred from homology"/>
<keyword evidence="9" id="KW-0858">Xylan degradation</keyword>
<reference evidence="10" key="1">
    <citation type="submission" date="2016-10" db="EMBL/GenBank/DDBJ databases">
        <authorList>
            <person name="Varghese N."/>
            <person name="Submissions S."/>
        </authorList>
    </citation>
    <scope>NUCLEOTIDE SEQUENCE [LARGE SCALE GENOMIC DNA]</scope>
    <source>
        <strain evidence="10">LMG 26416</strain>
    </source>
</reference>
<dbReference type="AlphaFoldDB" id="A0A1H7FVA1"/>
<dbReference type="InterPro" id="IPR031158">
    <property type="entry name" value="GH10_AS"/>
</dbReference>
<dbReference type="Proteomes" id="UP000199120">
    <property type="component" value="Unassembled WGS sequence"/>
</dbReference>
<dbReference type="GO" id="GO:0031176">
    <property type="term" value="F:endo-1,4-beta-xylanase activity"/>
    <property type="evidence" value="ECO:0007669"/>
    <property type="project" value="UniProtKB-EC"/>
</dbReference>
<evidence type="ECO:0000256" key="1">
    <source>
        <dbReference type="ARBA" id="ARBA00022801"/>
    </source>
</evidence>
<dbReference type="PANTHER" id="PTHR31490:SF90">
    <property type="entry name" value="ENDO-1,4-BETA-XYLANASE A"/>
    <property type="match status" value="1"/>
</dbReference>
<dbReference type="PROSITE" id="PS51760">
    <property type="entry name" value="GH10_2"/>
    <property type="match status" value="1"/>
</dbReference>
<feature type="domain" description="GH10" evidence="8">
    <location>
        <begin position="47"/>
        <end position="392"/>
    </location>
</feature>
<name>A0A1H7FVA1_9BURK</name>
<dbReference type="InterPro" id="IPR017853">
    <property type="entry name" value="GH"/>
</dbReference>